<keyword evidence="3" id="KW-0472">Membrane</keyword>
<organism evidence="4 5">
    <name type="scientific">Halalkalibacter wakoensis JCM 9140</name>
    <dbReference type="NCBI Taxonomy" id="1236970"/>
    <lineage>
        <taxon>Bacteria</taxon>
        <taxon>Bacillati</taxon>
        <taxon>Bacillota</taxon>
        <taxon>Bacilli</taxon>
        <taxon>Bacillales</taxon>
        <taxon>Bacillaceae</taxon>
        <taxon>Halalkalibacter</taxon>
    </lineage>
</organism>
<keyword evidence="5" id="KW-1185">Reference proteome</keyword>
<dbReference type="GO" id="GO:0009986">
    <property type="term" value="C:cell surface"/>
    <property type="evidence" value="ECO:0007669"/>
    <property type="project" value="UniProtKB-SubCell"/>
</dbReference>
<evidence type="ECO:0000256" key="2">
    <source>
        <dbReference type="ARBA" id="ARBA00023287"/>
    </source>
</evidence>
<dbReference type="Proteomes" id="UP000018890">
    <property type="component" value="Unassembled WGS sequence"/>
</dbReference>
<accession>W4Q868</accession>
<dbReference type="STRING" id="1236970.JCM9140_4389"/>
<dbReference type="Pfam" id="PF07963">
    <property type="entry name" value="N_methyl"/>
    <property type="match status" value="1"/>
</dbReference>
<evidence type="ECO:0000256" key="3">
    <source>
        <dbReference type="SAM" id="Phobius"/>
    </source>
</evidence>
<keyword evidence="2" id="KW-0178">Competence</keyword>
<dbReference type="NCBIfam" id="TIGR02532">
    <property type="entry name" value="IV_pilin_GFxxxE"/>
    <property type="match status" value="1"/>
</dbReference>
<dbReference type="AlphaFoldDB" id="W4Q868"/>
<protein>
    <recommendedName>
        <fullName evidence="6">Prepilin-type N-terminal cleavage/methylation domain-containing protein</fullName>
    </recommendedName>
</protein>
<reference evidence="4" key="1">
    <citation type="journal article" date="2014" name="Genome Announc.">
        <title>Draft Genome Sequences of Three Alkaliphilic Bacillus Strains, Bacillus wakoensis JCM 9140T, Bacillus akibai JCM 9157T, and Bacillus hemicellulosilyticus JCM 9152T.</title>
        <authorList>
            <person name="Yuki M."/>
            <person name="Oshima K."/>
            <person name="Suda W."/>
            <person name="Oshida Y."/>
            <person name="Kitamura K."/>
            <person name="Iida T."/>
            <person name="Hattori M."/>
            <person name="Ohkuma M."/>
        </authorList>
    </citation>
    <scope>NUCLEOTIDE SEQUENCE [LARGE SCALE GENOMIC DNA]</scope>
    <source>
        <strain evidence="4">JCM 9140</strain>
    </source>
</reference>
<evidence type="ECO:0000313" key="4">
    <source>
        <dbReference type="EMBL" id="GAE28182.1"/>
    </source>
</evidence>
<sequence length="122" mass="13460">MIPKVPRKLFVSMRREQGLTLVEILVVVVMIGIIAAIAVPLFIGVIEKAEEDVCGVNVMHVERGYERWLVLEDVEHSELVFSQYVVENEVGGCEGCEGEDDGGGAVSVFLGWIEWGRGRENG</sequence>
<dbReference type="PROSITE" id="PS00409">
    <property type="entry name" value="PROKAR_NTER_METHYL"/>
    <property type="match status" value="1"/>
</dbReference>
<dbReference type="EMBL" id="BAUT01000087">
    <property type="protein sequence ID" value="GAE28182.1"/>
    <property type="molecule type" value="Genomic_DNA"/>
</dbReference>
<comment type="caution">
    <text evidence="4">The sequence shown here is derived from an EMBL/GenBank/DDBJ whole genome shotgun (WGS) entry which is preliminary data.</text>
</comment>
<dbReference type="InterPro" id="IPR045584">
    <property type="entry name" value="Pilin-like"/>
</dbReference>
<name>W4Q868_9BACI</name>
<dbReference type="GO" id="GO:0030420">
    <property type="term" value="P:establishment of competence for transformation"/>
    <property type="evidence" value="ECO:0007669"/>
    <property type="project" value="UniProtKB-KW"/>
</dbReference>
<dbReference type="OrthoDB" id="1953969at2"/>
<keyword evidence="3" id="KW-0812">Transmembrane</keyword>
<feature type="transmembrane region" description="Helical" evidence="3">
    <location>
        <begin position="21"/>
        <end position="43"/>
    </location>
</feature>
<proteinExistence type="predicted"/>
<comment type="subcellular location">
    <subcellularLocation>
        <location evidence="1">Cell surface</location>
    </subcellularLocation>
</comment>
<keyword evidence="3" id="KW-1133">Transmembrane helix</keyword>
<dbReference type="InterPro" id="IPR012902">
    <property type="entry name" value="N_methyl_site"/>
</dbReference>
<gene>
    <name evidence="4" type="ORF">JCM9140_4389</name>
</gene>
<dbReference type="SUPFAM" id="SSF54523">
    <property type="entry name" value="Pili subunits"/>
    <property type="match status" value="1"/>
</dbReference>
<evidence type="ECO:0000313" key="5">
    <source>
        <dbReference type="Proteomes" id="UP000018890"/>
    </source>
</evidence>
<evidence type="ECO:0000256" key="1">
    <source>
        <dbReference type="ARBA" id="ARBA00004241"/>
    </source>
</evidence>
<dbReference type="Gene3D" id="3.30.700.10">
    <property type="entry name" value="Glycoprotein, Type 4 Pilin"/>
    <property type="match status" value="1"/>
</dbReference>
<evidence type="ECO:0008006" key="6">
    <source>
        <dbReference type="Google" id="ProtNLM"/>
    </source>
</evidence>